<feature type="compositionally biased region" description="Low complexity" evidence="1">
    <location>
        <begin position="49"/>
        <end position="72"/>
    </location>
</feature>
<evidence type="ECO:0000256" key="1">
    <source>
        <dbReference type="SAM" id="MobiDB-lite"/>
    </source>
</evidence>
<dbReference type="Proteomes" id="UP001501759">
    <property type="component" value="Unassembled WGS sequence"/>
</dbReference>
<organism evidence="2 3">
    <name type="scientific">Streptomyces siamensis</name>
    <dbReference type="NCBI Taxonomy" id="1274986"/>
    <lineage>
        <taxon>Bacteria</taxon>
        <taxon>Bacillati</taxon>
        <taxon>Actinomycetota</taxon>
        <taxon>Actinomycetes</taxon>
        <taxon>Kitasatosporales</taxon>
        <taxon>Streptomycetaceae</taxon>
        <taxon>Streptomyces</taxon>
    </lineage>
</organism>
<sequence length="84" mass="8481">MVTLTMVSTTIKGWVGVNKPLSAGIWRRADGSGVRGPPAVSARPRCQSPARDGANAATTAPAAAAPAETQSAGPQPSTKDRAEP</sequence>
<evidence type="ECO:0000313" key="3">
    <source>
        <dbReference type="Proteomes" id="UP001501759"/>
    </source>
</evidence>
<keyword evidence="3" id="KW-1185">Reference proteome</keyword>
<proteinExistence type="predicted"/>
<protein>
    <submittedName>
        <fullName evidence="2">Uncharacterized protein</fullName>
    </submittedName>
</protein>
<evidence type="ECO:0000313" key="2">
    <source>
        <dbReference type="EMBL" id="GAA5010988.1"/>
    </source>
</evidence>
<reference evidence="3" key="1">
    <citation type="journal article" date="2019" name="Int. J. Syst. Evol. Microbiol.">
        <title>The Global Catalogue of Microorganisms (GCM) 10K type strain sequencing project: providing services to taxonomists for standard genome sequencing and annotation.</title>
        <authorList>
            <consortium name="The Broad Institute Genomics Platform"/>
            <consortium name="The Broad Institute Genome Sequencing Center for Infectious Disease"/>
            <person name="Wu L."/>
            <person name="Ma J."/>
        </authorList>
    </citation>
    <scope>NUCLEOTIDE SEQUENCE [LARGE SCALE GENOMIC DNA]</scope>
    <source>
        <strain evidence="3">JCM 18409</strain>
    </source>
</reference>
<comment type="caution">
    <text evidence="2">The sequence shown here is derived from an EMBL/GenBank/DDBJ whole genome shotgun (WGS) entry which is preliminary data.</text>
</comment>
<name>A0ABP9IUU7_9ACTN</name>
<feature type="region of interest" description="Disordered" evidence="1">
    <location>
        <begin position="28"/>
        <end position="84"/>
    </location>
</feature>
<gene>
    <name evidence="2" type="ORF">GCM10023335_31840</name>
</gene>
<dbReference type="EMBL" id="BAABKB010000008">
    <property type="protein sequence ID" value="GAA5010988.1"/>
    <property type="molecule type" value="Genomic_DNA"/>
</dbReference>
<accession>A0ABP9IUU7</accession>